<feature type="disulfide bond" evidence="14">
    <location>
        <begin position="1867"/>
        <end position="1882"/>
    </location>
</feature>
<dbReference type="Gene3D" id="4.10.400.10">
    <property type="entry name" value="Low-density Lipoprotein Receptor"/>
    <property type="match status" value="13"/>
</dbReference>
<evidence type="ECO:0000256" key="8">
    <source>
        <dbReference type="ARBA" id="ARBA00022989"/>
    </source>
</evidence>
<dbReference type="PROSITE" id="PS51120">
    <property type="entry name" value="LDLRB"/>
    <property type="match status" value="8"/>
</dbReference>
<feature type="disulfide bond" evidence="14">
    <location>
        <begin position="2009"/>
        <end position="2021"/>
    </location>
</feature>
<dbReference type="Pfam" id="PF14670">
    <property type="entry name" value="FXa_inhibition"/>
    <property type="match status" value="1"/>
</dbReference>
<dbReference type="InterPro" id="IPR000152">
    <property type="entry name" value="EGF-type_Asp/Asn_hydroxyl_site"/>
</dbReference>
<feature type="repeat" description="LDL-receptor class B" evidence="15">
    <location>
        <begin position="1235"/>
        <end position="1279"/>
    </location>
</feature>
<name>A0A9R1ST96_9HYME</name>
<feature type="repeat" description="LDL-receptor class B" evidence="15">
    <location>
        <begin position="1"/>
        <end position="42"/>
    </location>
</feature>
<keyword evidence="4" id="KW-0254">Endocytosis</keyword>
<feature type="repeat" description="LDL-receptor class B" evidence="15">
    <location>
        <begin position="1367"/>
        <end position="1409"/>
    </location>
</feature>
<sequence length="2627" mass="293849">MYWSDWGSVPHISTSGMNGNSRSTLVTDNLGWPNGLTIDYPHARLYWVDAKLKIVQSLKLDGSDRRTVHHTALTHPFSIAILDEKLFWSDLRRKSIHHCNKLTGRDEKTLLKESNEIYGIHIHHPVLKPKLYNPCSSASCEEICLLAADRNHYTCACGLDEELGFDGKSCIRIKNVNQHIIIATGKVFLDYRHDILGRPHWERIHTSHHFAEIYESLNRNSLSNSNQIMFDEISRVFGADEIIGGTGFDHVGNNLYSADVENRRIEVMSLSTLEKTFILFSEEPRAILLIPEKSTMFVALCVSSSCHIDKMLMTGGERSRFLKNNFRGPRVALAYDAETDRVFLTDEGTGRIESVSFDGNERKLLHLHLPQPVSLAILGDEVFWTLKNTTTVFWSNKTKSFTGRKRFDLPIPSVDVMHLITTSSKNYSIDNVHQCQINNGGCSHVCLVESLTSRACRCPPAMILDADHETCLLDSACPKEEFECSYDHSCISLSLRCDGVDDCFNGADEVNCTSCGDGEFSCDNFNCISTALVCDNRDDCGDNSDEKSCLDEIPMTISKSKPVVEKTGNIDLLTDAREDIRRICSEAQGRQATRSEGEASGLTNWSPKLLKIIHEMNLKTREKEDNGNSGLPRVLAVDWITHNVFYLDGETPGEVRSCSFNETKATLVVQAKNPGVVSSFVVEPRVGWFFWGQTNFSAQNPTTEIWRSDLDGENLVNIAGNLGVVSGIAIDHERSRLYWVDTSLQVIERAKLDGSARDVFLRTKLQYPVTINVYGDSLYWLMGTSGVLQKCSLLEDVCVPVTVRNHYGQELLVVSQPSRKIMTPPVFSYFIQYGLENLTIAAKNGYKTGGNSIGDQVIPTVVPLICVFTEAQSEKLGGIDEGNHSTDIQHPVIQEEVSFLVLESPSFLPLSAMARIHLLFTSVLLCLHYQAISSDTCESPDWFRCNNGRCLASFFRCDGDNDCGDFSDERSCPETPNSPSTPQPNRCTPQEFTCTNGNCIPLSKFCNNENNCYDGSDEYAGCVLNKTCNAREFGCADGYCIQEKWRCDGQADCPDHSDEFNCPVHPPENCTVDNGFFLCDNNHCIPLNLTCSSFNDCGDNSDEHSAICTAAEQKCKTMNCSHSCQPTPKGPSCTCSPGYRMVNDSCQDIDECMESPELCDHHCINEPGTYSCLCDMSYDLQEDRHTCKVSKDRGDAILIFSSRTEIRGFYLSTHEVYFPIAKNLQHVIGVALDSMYIYWSDIHMGDEAIFRALEDGIKPEVIVTAGLGIPEEISVDWVTGNIYFTDSLYRRIGVCTNSGSHCAVIITEDIDRPRGLVLHPATGEMYWSDWGERPHISRAEMNGHSRAPIVTEGLGWPNGLTIDYPNSRLYWVDAKVDIIESIHLDGTGRRTVLRTIATHPFSIAVFEDRLFWSDWKTKSIQYCNKFTGKGEKTLLHEVDEIYGIHIYHSVLKPDLHNPCNANPCEGICLLNAQHNYTCTCSPDKTLGEDGESCERIKDANHLIIAAGGLFIDYYHQILGKPEMEGHQTLHHFDAAAYDPIQEGILVVDQKSQTINRFTPSSGVYVRLLGITQEVIQGLAFDYFGNNMYWSDVDHKTIVITSLSTWNRTLFHFLEKPTSILLIPELATMYVAFCSVVKCHIDRMSMTGSRRIQIMDHLLGPRVTLAFDHETRRIFWADQGSGIIGCMSLDGTNKKFLHTNLVEPVSVAILDDEIFWTLKNNTRIFWSSSSKILTRNKGLTLEIPADVDMMHLVTTSLRSGRSDHMCRENNGGCSHLCLVDTPETGICKCPPGMILASNKKTCVVETTCSEVEFKCSDNSCIDNTKLCNGIDDCHDGEDEKHCISSKACTVDEFQCRDSSKCIPSYKICDGIAQCFDSSDEVNCAARTCDSFSFRCPSGLCIPGSWECDGQKDCDDGADESSKCTRKTCPKAMFTCQNQKCIDAKLICNAVDDCEDSSDEMNCRRESSVARSCGTNKYTCIGSGQCIPMNKRCDGEMDCPKNDDEHHCSHCSGDEFACSNLKCIPKFWMCDDQDDCGDNSDEKGCDVHKHWGSSVQKDETPCPEFKCNVSGRCLRWEYVCDGLNDCFDSSDEGDGCATSCSSENTCEHVCQRTPTGPLCWCREGFTLDTDGRSCQDVDECKNNVCSQVCHNIVGSYECSCFPGYVLRLDRTTCKVVNSSMELITATRDDIRRIPVNLEVIEVVHRQPEIQITGLDVNVGKESIYWSSELLGSIHEFNFRSTEHHRIANIGRPRALAVDWMTDNVYFFDTEKPEAIKACNVNQTKCAVIVKLENPGTVLSLAVDPKNGFVFWGQTTFVDLDKPTSEIWRSDLNGDNPRNIVSDDLGVVSGITIDHERGTIYWVDAALHVVERANLEGKEREVFMRDQVYQPVGINVFEDAVFWLIGTSGIMQKCLLNGERRCQQVPVKSNNVEGLFVISHQSRQPVGINACESHSCDYMCIQRQGIPRCICHDGSEQDPDSACPYSDIPDIRFDSYSLLMRKNEGLAKTEREAGPLTGIIVMVVLGIAMLSGYWYYQKHKTEISNKYDLRIRFQNPSFGTDPGITSDYILPIIPPGEHEYENPLSIHTKAHVPSIPKTNSKQSLELINSDQSDVELINDDTGYKTRLIKP</sequence>
<dbReference type="PANTHER" id="PTHR22722">
    <property type="entry name" value="LOW-DENSITY LIPOPROTEIN RECEPTOR-RELATED PROTEIN 2-RELATED"/>
    <property type="match status" value="1"/>
</dbReference>
<keyword evidence="2" id="KW-1003">Cell membrane</keyword>
<dbReference type="PROSITE" id="PS50068">
    <property type="entry name" value="LDLRA_2"/>
    <property type="match status" value="13"/>
</dbReference>
<feature type="disulfide bond" evidence="14">
    <location>
        <begin position="522"/>
        <end position="540"/>
    </location>
</feature>
<keyword evidence="10 14" id="KW-1015">Disulfide bond</keyword>
<keyword evidence="9 16" id="KW-0472">Membrane</keyword>
<keyword evidence="8 16" id="KW-1133">Transmembrane helix</keyword>
<feature type="disulfide bond" evidence="14">
    <location>
        <begin position="534"/>
        <end position="549"/>
    </location>
</feature>
<dbReference type="GeneID" id="105262709"/>
<evidence type="ECO:0000313" key="19">
    <source>
        <dbReference type="RefSeq" id="XP_011296732.1"/>
    </source>
</evidence>
<dbReference type="FunFam" id="2.120.10.30:FF:000241">
    <property type="entry name" value="Low-density lipoprotein receptor-related protein 6"/>
    <property type="match status" value="2"/>
</dbReference>
<dbReference type="FunFam" id="4.10.400.10:FF:000034">
    <property type="entry name" value="Low-density lipoprotein receptor-related protein 2"/>
    <property type="match status" value="1"/>
</dbReference>
<dbReference type="CDD" id="cd00054">
    <property type="entry name" value="EGF_CA"/>
    <property type="match status" value="1"/>
</dbReference>
<feature type="disulfide bond" evidence="14">
    <location>
        <begin position="2016"/>
        <end position="2034"/>
    </location>
</feature>
<dbReference type="SMART" id="SM00192">
    <property type="entry name" value="LDLa"/>
    <property type="match status" value="13"/>
</dbReference>
<evidence type="ECO:0000256" key="1">
    <source>
        <dbReference type="ARBA" id="ARBA00004251"/>
    </source>
</evidence>
<feature type="repeat" description="LDL-receptor class B" evidence="15">
    <location>
        <begin position="1323"/>
        <end position="1366"/>
    </location>
</feature>
<reference evidence="19" key="1">
    <citation type="submission" date="2025-08" db="UniProtKB">
        <authorList>
            <consortium name="RefSeq"/>
        </authorList>
    </citation>
    <scope>IDENTIFICATION</scope>
    <source>
        <strain evidence="19">USDA-PBARC FA_bdor</strain>
        <tissue evidence="19">Whole organism</tissue>
    </source>
</reference>
<dbReference type="InterPro" id="IPR002172">
    <property type="entry name" value="LDrepeatLR_classA_rpt"/>
</dbReference>
<evidence type="ECO:0000256" key="15">
    <source>
        <dbReference type="PROSITE-ProRule" id="PRU00461"/>
    </source>
</evidence>
<keyword evidence="3 13" id="KW-0245">EGF-like domain</keyword>
<gene>
    <name evidence="19" type="primary">LOC105262709</name>
</gene>
<comment type="subcellular location">
    <subcellularLocation>
        <location evidence="1">Cell membrane</location>
        <topology evidence="1">Single-pass type I membrane protein</topology>
    </subcellularLocation>
</comment>
<dbReference type="FunFam" id="2.10.25.10:FF:000009">
    <property type="entry name" value="Low-density lipoprotein receptor isoform 1"/>
    <property type="match status" value="1"/>
</dbReference>
<feature type="transmembrane region" description="Helical" evidence="16">
    <location>
        <begin position="2513"/>
        <end position="2533"/>
    </location>
</feature>
<evidence type="ECO:0000313" key="18">
    <source>
        <dbReference type="Proteomes" id="UP000694866"/>
    </source>
</evidence>
<dbReference type="OrthoDB" id="8831087at2759"/>
<feature type="disulfide bond" evidence="14">
    <location>
        <begin position="1035"/>
        <end position="1053"/>
    </location>
</feature>
<dbReference type="InterPro" id="IPR009030">
    <property type="entry name" value="Growth_fac_rcpt_cys_sf"/>
</dbReference>
<dbReference type="InterPro" id="IPR049883">
    <property type="entry name" value="NOTCH1_EGF-like"/>
</dbReference>
<dbReference type="PROSITE" id="PS01186">
    <property type="entry name" value="EGF_2"/>
    <property type="match status" value="2"/>
</dbReference>
<dbReference type="GO" id="GO:0016324">
    <property type="term" value="C:apical plasma membrane"/>
    <property type="evidence" value="ECO:0007669"/>
    <property type="project" value="TreeGrafter"/>
</dbReference>
<dbReference type="SMART" id="SM00181">
    <property type="entry name" value="EGF"/>
    <property type="match status" value="9"/>
</dbReference>
<dbReference type="InterPro" id="IPR018097">
    <property type="entry name" value="EGF_Ca-bd_CS"/>
</dbReference>
<evidence type="ECO:0000256" key="12">
    <source>
        <dbReference type="ARBA" id="ARBA00023180"/>
    </source>
</evidence>
<feature type="disulfide bond" evidence="14">
    <location>
        <begin position="497"/>
        <end position="512"/>
    </location>
</feature>
<feature type="disulfide bond" evidence="14">
    <location>
        <begin position="1814"/>
        <end position="1832"/>
    </location>
</feature>
<protein>
    <submittedName>
        <fullName evidence="19">Vitellogenin receptor</fullName>
    </submittedName>
</protein>
<feature type="disulfide bond" evidence="14">
    <location>
        <begin position="1826"/>
        <end position="1841"/>
    </location>
</feature>
<dbReference type="PROSITE" id="PS01209">
    <property type="entry name" value="LDLRA_1"/>
    <property type="match status" value="8"/>
</dbReference>
<evidence type="ECO:0000256" key="11">
    <source>
        <dbReference type="ARBA" id="ARBA00023170"/>
    </source>
</evidence>
<feature type="domain" description="EGF-like" evidence="17">
    <location>
        <begin position="2134"/>
        <end position="2172"/>
    </location>
</feature>
<dbReference type="SUPFAM" id="SSF57184">
    <property type="entry name" value="Growth factor receptor domain"/>
    <property type="match status" value="1"/>
</dbReference>
<feature type="disulfide bond" evidence="14">
    <location>
        <begin position="1991"/>
        <end position="2006"/>
    </location>
</feature>
<dbReference type="InterPro" id="IPR023415">
    <property type="entry name" value="LDLR_class-A_CS"/>
</dbReference>
<dbReference type="InterPro" id="IPR001881">
    <property type="entry name" value="EGF-like_Ca-bd_dom"/>
</dbReference>
<feature type="domain" description="EGF-like" evidence="17">
    <location>
        <begin position="1455"/>
        <end position="1494"/>
    </location>
</feature>
<keyword evidence="11 19" id="KW-0675">Receptor</keyword>
<evidence type="ECO:0000256" key="4">
    <source>
        <dbReference type="ARBA" id="ARBA00022583"/>
    </source>
</evidence>
<dbReference type="PANTHER" id="PTHR22722:SF14">
    <property type="entry name" value="MEGALIN, ISOFORM A"/>
    <property type="match status" value="1"/>
</dbReference>
<evidence type="ECO:0000256" key="3">
    <source>
        <dbReference type="ARBA" id="ARBA00022536"/>
    </source>
</evidence>
<dbReference type="SUPFAM" id="SSF57424">
    <property type="entry name" value="LDL receptor-like module"/>
    <property type="match status" value="13"/>
</dbReference>
<feature type="disulfide bond" evidence="14">
    <location>
        <begin position="1047"/>
        <end position="1062"/>
    </location>
</feature>
<feature type="repeat" description="LDL-receptor class B" evidence="15">
    <location>
        <begin position="735"/>
        <end position="777"/>
    </location>
</feature>
<comment type="caution">
    <text evidence="13">Lacks conserved residue(s) required for the propagation of feature annotation.</text>
</comment>
<dbReference type="InterPro" id="IPR051221">
    <property type="entry name" value="LDLR-related"/>
</dbReference>
<evidence type="ECO:0000259" key="17">
    <source>
        <dbReference type="PROSITE" id="PS50026"/>
    </source>
</evidence>
<dbReference type="SMART" id="SM00179">
    <property type="entry name" value="EGF_CA"/>
    <property type="match status" value="4"/>
</dbReference>
<dbReference type="KEGG" id="fas:105262709"/>
<dbReference type="GO" id="GO:0005509">
    <property type="term" value="F:calcium ion binding"/>
    <property type="evidence" value="ECO:0007669"/>
    <property type="project" value="InterPro"/>
</dbReference>
<feature type="disulfide bond" evidence="14">
    <location>
        <begin position="2028"/>
        <end position="2043"/>
    </location>
</feature>
<feature type="disulfide bond" evidence="14">
    <location>
        <begin position="1934"/>
        <end position="1952"/>
    </location>
</feature>
<evidence type="ECO:0000256" key="5">
    <source>
        <dbReference type="ARBA" id="ARBA00022692"/>
    </source>
</evidence>
<evidence type="ECO:0000256" key="6">
    <source>
        <dbReference type="ARBA" id="ARBA00022729"/>
    </source>
</evidence>
<dbReference type="InterPro" id="IPR000742">
    <property type="entry name" value="EGF"/>
</dbReference>
<proteinExistence type="predicted"/>
<dbReference type="GO" id="GO:0042562">
    <property type="term" value="F:hormone binding"/>
    <property type="evidence" value="ECO:0007669"/>
    <property type="project" value="TreeGrafter"/>
</dbReference>
<keyword evidence="5 16" id="KW-0812">Transmembrane</keyword>
<dbReference type="RefSeq" id="XP_011296732.1">
    <property type="nucleotide sequence ID" value="XM_011298430.1"/>
</dbReference>
<accession>A0A9R1ST96</accession>
<dbReference type="Proteomes" id="UP000694866">
    <property type="component" value="Unplaced"/>
</dbReference>
<dbReference type="Pfam" id="PF07645">
    <property type="entry name" value="EGF_CA"/>
    <property type="match status" value="2"/>
</dbReference>
<evidence type="ECO:0000256" key="13">
    <source>
        <dbReference type="PROSITE-ProRule" id="PRU00076"/>
    </source>
</evidence>
<dbReference type="CDD" id="cd00112">
    <property type="entry name" value="LDLa"/>
    <property type="match status" value="13"/>
</dbReference>
<dbReference type="SMART" id="SM00135">
    <property type="entry name" value="LY"/>
    <property type="match status" value="17"/>
</dbReference>
<evidence type="ECO:0000256" key="16">
    <source>
        <dbReference type="SAM" id="Phobius"/>
    </source>
</evidence>
<feature type="repeat" description="LDL-receptor class B" evidence="15">
    <location>
        <begin position="2355"/>
        <end position="2397"/>
    </location>
</feature>
<dbReference type="InterPro" id="IPR011042">
    <property type="entry name" value="6-blade_b-propeller_TolB-like"/>
</dbReference>
<keyword evidence="6" id="KW-0732">Signal</keyword>
<dbReference type="Gene3D" id="2.10.25.10">
    <property type="entry name" value="Laminin"/>
    <property type="match status" value="4"/>
</dbReference>
<dbReference type="GO" id="GO:0043235">
    <property type="term" value="C:receptor complex"/>
    <property type="evidence" value="ECO:0007669"/>
    <property type="project" value="TreeGrafter"/>
</dbReference>
<feature type="disulfide bond" evidence="14">
    <location>
        <begin position="1807"/>
        <end position="1819"/>
    </location>
</feature>
<feature type="disulfide bond" evidence="14">
    <location>
        <begin position="515"/>
        <end position="527"/>
    </location>
</feature>
<dbReference type="Gene3D" id="2.120.10.30">
    <property type="entry name" value="TolB, C-terminal domain"/>
    <property type="match status" value="6"/>
</dbReference>
<dbReference type="PROSITE" id="PS01187">
    <property type="entry name" value="EGF_CA"/>
    <property type="match status" value="2"/>
</dbReference>
<evidence type="ECO:0000256" key="2">
    <source>
        <dbReference type="ARBA" id="ARBA00022475"/>
    </source>
</evidence>
<feature type="disulfide bond" evidence="14">
    <location>
        <begin position="1894"/>
        <end position="1912"/>
    </location>
</feature>
<keyword evidence="18" id="KW-1185">Reference proteome</keyword>
<dbReference type="SUPFAM" id="SSF63825">
    <property type="entry name" value="YWTD domain"/>
    <property type="match status" value="6"/>
</dbReference>
<feature type="disulfide bond" evidence="14">
    <location>
        <begin position="957"/>
        <end position="972"/>
    </location>
</feature>
<keyword evidence="12" id="KW-0325">Glycoprotein</keyword>
<dbReference type="InterPro" id="IPR000033">
    <property type="entry name" value="LDLR_classB_rpt"/>
</dbReference>
<feature type="repeat" description="LDL-receptor class B" evidence="15">
    <location>
        <begin position="1280"/>
        <end position="1322"/>
    </location>
</feature>
<feature type="disulfide bond" evidence="14">
    <location>
        <begin position="1927"/>
        <end position="1939"/>
    </location>
</feature>
<dbReference type="SUPFAM" id="SSF57196">
    <property type="entry name" value="EGF/Laminin"/>
    <property type="match status" value="4"/>
</dbReference>
<feature type="disulfide bond" evidence="14">
    <location>
        <begin position="1946"/>
        <end position="1961"/>
    </location>
</feature>
<dbReference type="InterPro" id="IPR036055">
    <property type="entry name" value="LDL_receptor-like_sf"/>
</dbReference>
<feature type="disulfide bond" evidence="14">
    <location>
        <begin position="1079"/>
        <end position="1097"/>
    </location>
</feature>
<feature type="repeat" description="LDL-receptor class B" evidence="15">
    <location>
        <begin position="43"/>
        <end position="85"/>
    </location>
</feature>
<dbReference type="PRINTS" id="PR00261">
    <property type="entry name" value="LDLRECEPTOR"/>
</dbReference>
<evidence type="ECO:0000256" key="7">
    <source>
        <dbReference type="ARBA" id="ARBA00022737"/>
    </source>
</evidence>
<feature type="disulfide bond" evidence="14">
    <location>
        <begin position="987"/>
        <end position="999"/>
    </location>
</feature>
<evidence type="ECO:0000256" key="14">
    <source>
        <dbReference type="PROSITE-ProRule" id="PRU00124"/>
    </source>
</evidence>
<feature type="disulfide bond" evidence="14">
    <location>
        <begin position="945"/>
        <end position="963"/>
    </location>
</feature>
<dbReference type="GO" id="GO:0006898">
    <property type="term" value="P:receptor-mediated endocytosis"/>
    <property type="evidence" value="ECO:0007669"/>
    <property type="project" value="TreeGrafter"/>
</dbReference>
<feature type="disulfide bond" evidence="14">
    <location>
        <begin position="1887"/>
        <end position="1899"/>
    </location>
</feature>
<organism evidence="18 19">
    <name type="scientific">Fopius arisanus</name>
    <dbReference type="NCBI Taxonomy" id="64838"/>
    <lineage>
        <taxon>Eukaryota</taxon>
        <taxon>Metazoa</taxon>
        <taxon>Ecdysozoa</taxon>
        <taxon>Arthropoda</taxon>
        <taxon>Hexapoda</taxon>
        <taxon>Insecta</taxon>
        <taxon>Pterygota</taxon>
        <taxon>Neoptera</taxon>
        <taxon>Endopterygota</taxon>
        <taxon>Hymenoptera</taxon>
        <taxon>Apocrita</taxon>
        <taxon>Ichneumonoidea</taxon>
        <taxon>Braconidae</taxon>
        <taxon>Opiinae</taxon>
        <taxon>Fopius</taxon>
    </lineage>
</organism>
<dbReference type="PROSITE" id="PS00010">
    <property type="entry name" value="ASX_HYDROXYL"/>
    <property type="match status" value="1"/>
</dbReference>
<feature type="disulfide bond" evidence="14">
    <location>
        <begin position="1028"/>
        <end position="1040"/>
    </location>
</feature>
<dbReference type="Pfam" id="PF00058">
    <property type="entry name" value="Ldl_recept_b"/>
    <property type="match status" value="5"/>
</dbReference>
<dbReference type="Pfam" id="PF00057">
    <property type="entry name" value="Ldl_recept_a"/>
    <property type="match status" value="12"/>
</dbReference>
<keyword evidence="7" id="KW-0677">Repeat</keyword>
<evidence type="ECO:0000256" key="10">
    <source>
        <dbReference type="ARBA" id="ARBA00023157"/>
    </source>
</evidence>
<feature type="disulfide bond" evidence="14">
    <location>
        <begin position="994"/>
        <end position="1012"/>
    </location>
</feature>
<evidence type="ECO:0000256" key="9">
    <source>
        <dbReference type="ARBA" id="ARBA00023136"/>
    </source>
</evidence>
<dbReference type="PROSITE" id="PS50026">
    <property type="entry name" value="EGF_3"/>
    <property type="match status" value="2"/>
</dbReference>